<evidence type="ECO:0000313" key="1">
    <source>
        <dbReference type="EMBL" id="MPM14760.1"/>
    </source>
</evidence>
<dbReference type="Gene3D" id="3.40.50.2300">
    <property type="match status" value="1"/>
</dbReference>
<dbReference type="InterPro" id="IPR011006">
    <property type="entry name" value="CheY-like_superfamily"/>
</dbReference>
<evidence type="ECO:0008006" key="2">
    <source>
        <dbReference type="Google" id="ProtNLM"/>
    </source>
</evidence>
<comment type="caution">
    <text evidence="1">The sequence shown here is derived from an EMBL/GenBank/DDBJ whole genome shotgun (WGS) entry which is preliminary data.</text>
</comment>
<name>A0A644XEV0_9ZZZZ</name>
<proteinExistence type="predicted"/>
<dbReference type="SUPFAM" id="SSF52172">
    <property type="entry name" value="CheY-like"/>
    <property type="match status" value="1"/>
</dbReference>
<sequence length="54" mass="6434">MVEMAQTAFPIQGDKERVIAAGWDDYISKQIKRIELYEIIDTFIDQNKRWKSML</sequence>
<accession>A0A644XEV0</accession>
<organism evidence="1">
    <name type="scientific">bioreactor metagenome</name>
    <dbReference type="NCBI Taxonomy" id="1076179"/>
    <lineage>
        <taxon>unclassified sequences</taxon>
        <taxon>metagenomes</taxon>
        <taxon>ecological metagenomes</taxon>
    </lineage>
</organism>
<dbReference type="AlphaFoldDB" id="A0A644XEV0"/>
<gene>
    <name evidence="1" type="ORF">SDC9_61124</name>
</gene>
<protein>
    <recommendedName>
        <fullName evidence="2">Response regulatory domain-containing protein</fullName>
    </recommendedName>
</protein>
<dbReference type="EMBL" id="VSSQ01002333">
    <property type="protein sequence ID" value="MPM14760.1"/>
    <property type="molecule type" value="Genomic_DNA"/>
</dbReference>
<reference evidence="1" key="1">
    <citation type="submission" date="2019-08" db="EMBL/GenBank/DDBJ databases">
        <authorList>
            <person name="Kucharzyk K."/>
            <person name="Murdoch R.W."/>
            <person name="Higgins S."/>
            <person name="Loffler F."/>
        </authorList>
    </citation>
    <scope>NUCLEOTIDE SEQUENCE</scope>
</reference>